<protein>
    <recommendedName>
        <fullName evidence="2">RIH domain-containing protein</fullName>
    </recommendedName>
</protein>
<dbReference type="GO" id="GO:0033017">
    <property type="term" value="C:sarcoplasmic reticulum membrane"/>
    <property type="evidence" value="ECO:0007669"/>
    <property type="project" value="TreeGrafter"/>
</dbReference>
<feature type="compositionally biased region" description="Polar residues" evidence="1">
    <location>
        <begin position="303"/>
        <end position="323"/>
    </location>
</feature>
<dbReference type="OrthoDB" id="300855at2759"/>
<dbReference type="GO" id="GO:0014808">
    <property type="term" value="P:release of sequestered calcium ion into cytosol by sarcoplasmic reticulum"/>
    <property type="evidence" value="ECO:0007669"/>
    <property type="project" value="TreeGrafter"/>
</dbReference>
<evidence type="ECO:0000256" key="1">
    <source>
        <dbReference type="SAM" id="MobiDB-lite"/>
    </source>
</evidence>
<evidence type="ECO:0000259" key="2">
    <source>
        <dbReference type="Pfam" id="PF01365"/>
    </source>
</evidence>
<organism evidence="3 4">
    <name type="scientific">Dibothriocephalus latus</name>
    <name type="common">Fish tapeworm</name>
    <name type="synonym">Diphyllobothrium latum</name>
    <dbReference type="NCBI Taxonomy" id="60516"/>
    <lineage>
        <taxon>Eukaryota</taxon>
        <taxon>Metazoa</taxon>
        <taxon>Spiralia</taxon>
        <taxon>Lophotrochozoa</taxon>
        <taxon>Platyhelminthes</taxon>
        <taxon>Cestoda</taxon>
        <taxon>Eucestoda</taxon>
        <taxon>Diphyllobothriidea</taxon>
        <taxon>Diphyllobothriidae</taxon>
        <taxon>Dibothriocephalus</taxon>
    </lineage>
</organism>
<dbReference type="GO" id="GO:0042383">
    <property type="term" value="C:sarcolemma"/>
    <property type="evidence" value="ECO:0007669"/>
    <property type="project" value="TreeGrafter"/>
</dbReference>
<dbReference type="InterPro" id="IPR035910">
    <property type="entry name" value="RyR/IP3R_RIH_dom_sf"/>
</dbReference>
<dbReference type="PANTHER" id="PTHR46399">
    <property type="entry name" value="B30.2/SPRY DOMAIN-CONTAINING PROTEIN"/>
    <property type="match status" value="1"/>
</dbReference>
<dbReference type="EMBL" id="UYRU01055901">
    <property type="protein sequence ID" value="VDN13228.1"/>
    <property type="molecule type" value="Genomic_DNA"/>
</dbReference>
<dbReference type="Pfam" id="PF01365">
    <property type="entry name" value="RYDR_ITPR"/>
    <property type="match status" value="1"/>
</dbReference>
<dbReference type="GO" id="GO:0006941">
    <property type="term" value="P:striated muscle contraction"/>
    <property type="evidence" value="ECO:0007669"/>
    <property type="project" value="TreeGrafter"/>
</dbReference>
<dbReference type="Proteomes" id="UP000281553">
    <property type="component" value="Unassembled WGS sequence"/>
</dbReference>
<reference evidence="3 4" key="1">
    <citation type="submission" date="2018-11" db="EMBL/GenBank/DDBJ databases">
        <authorList>
            <consortium name="Pathogen Informatics"/>
        </authorList>
    </citation>
    <scope>NUCLEOTIDE SEQUENCE [LARGE SCALE GENOMIC DNA]</scope>
</reference>
<feature type="compositionally biased region" description="Low complexity" evidence="1">
    <location>
        <begin position="92"/>
        <end position="104"/>
    </location>
</feature>
<dbReference type="InterPro" id="IPR015925">
    <property type="entry name" value="Ryanodine_IP3_receptor"/>
</dbReference>
<dbReference type="SUPFAM" id="SSF100909">
    <property type="entry name" value="IP3 receptor type 1 binding core, domain 2"/>
    <property type="match status" value="1"/>
</dbReference>
<accession>A0A3P7LT57</accession>
<proteinExistence type="predicted"/>
<evidence type="ECO:0000313" key="4">
    <source>
        <dbReference type="Proteomes" id="UP000281553"/>
    </source>
</evidence>
<dbReference type="GO" id="GO:0030018">
    <property type="term" value="C:Z disc"/>
    <property type="evidence" value="ECO:0007669"/>
    <property type="project" value="TreeGrafter"/>
</dbReference>
<dbReference type="PANTHER" id="PTHR46399:SF8">
    <property type="entry name" value="B30.2_SPRY DOMAIN-CONTAINING PROTEIN"/>
    <property type="match status" value="1"/>
</dbReference>
<dbReference type="GO" id="GO:0034704">
    <property type="term" value="C:calcium channel complex"/>
    <property type="evidence" value="ECO:0007669"/>
    <property type="project" value="TreeGrafter"/>
</dbReference>
<feature type="region of interest" description="Disordered" evidence="1">
    <location>
        <begin position="89"/>
        <end position="113"/>
    </location>
</feature>
<feature type="domain" description="RIH" evidence="2">
    <location>
        <begin position="243"/>
        <end position="444"/>
    </location>
</feature>
<gene>
    <name evidence="3" type="ORF">DILT_LOCUS9059</name>
</gene>
<evidence type="ECO:0000313" key="3">
    <source>
        <dbReference type="EMBL" id="VDN13228.1"/>
    </source>
</evidence>
<sequence>MADLEDEDETHPKNPCSEEIKDLLRLFHRRLMDCLGVVRPEIEVNWDYEAVLRAWQETTDPAALKQQQYRGLTMVSGPSGDKAVAFPLPVASSPTPSTTTTTTTVSGSQGNLDDLSQIPLLPDDIGDPESGFGGPPRAVRAIWHLLSGSQSSAPKPSQLALGPINEPFTESPGHNLTRIVLETVTMWTKTSTVEDVELIRQLFSLLYRQYGALDELREGLQRTYTIGYASKGDVTRLLRSLGRIRSLLGVQVGSNEETLLKNCLWDIMNNNVFFQHPDLIRVLAVHETVMQLMVHTLSNAALESPQSSAHQNSGSELQLQQGTDSGGRPSPGPYSGGGTLPAVMEEAEDVSSTQMRSGSQRSATVGSTEMVVQCCRFLCYFCRTSWQNQKAMFDHLSYMLENSSMLLGRLLTRPSLRGTCPLDVAYSSLMDNNELALALREKQLEKSPYEAFFRLFCWVYETATNCGWND</sequence>
<feature type="region of interest" description="Disordered" evidence="1">
    <location>
        <begin position="303"/>
        <end position="341"/>
    </location>
</feature>
<name>A0A3P7LT57_DIBLA</name>
<dbReference type="InterPro" id="IPR000699">
    <property type="entry name" value="RIH_dom"/>
</dbReference>
<dbReference type="GO" id="GO:0005790">
    <property type="term" value="C:smooth endoplasmic reticulum"/>
    <property type="evidence" value="ECO:0007669"/>
    <property type="project" value="TreeGrafter"/>
</dbReference>
<keyword evidence="4" id="KW-1185">Reference proteome</keyword>
<dbReference type="AlphaFoldDB" id="A0A3P7LT57"/>
<dbReference type="GO" id="GO:0005219">
    <property type="term" value="F:ryanodine-sensitive calcium-release channel activity"/>
    <property type="evidence" value="ECO:0007669"/>
    <property type="project" value="TreeGrafter"/>
</dbReference>